<protein>
    <recommendedName>
        <fullName evidence="1">Transposase IS200-like domain-containing protein</fullName>
    </recommendedName>
</protein>
<dbReference type="SMART" id="SM01321">
    <property type="entry name" value="Y1_Tnp"/>
    <property type="match status" value="1"/>
</dbReference>
<gene>
    <name evidence="2" type="ORF">GCM10022388_08380</name>
</gene>
<dbReference type="InterPro" id="IPR036515">
    <property type="entry name" value="Transposase_17_sf"/>
</dbReference>
<comment type="caution">
    <text evidence="2">The sequence shown here is derived from an EMBL/GenBank/DDBJ whole genome shotgun (WGS) entry which is preliminary data.</text>
</comment>
<dbReference type="RefSeq" id="WP_345091067.1">
    <property type="nucleotide sequence ID" value="NZ_BAABCS010000006.1"/>
</dbReference>
<dbReference type="Proteomes" id="UP001500426">
    <property type="component" value="Unassembled WGS sequence"/>
</dbReference>
<dbReference type="PANTHER" id="PTHR33360">
    <property type="entry name" value="TRANSPOSASE FOR INSERTION SEQUENCE ELEMENT IS200"/>
    <property type="match status" value="1"/>
</dbReference>
<feature type="domain" description="Transposase IS200-like" evidence="1">
    <location>
        <begin position="3"/>
        <end position="123"/>
    </location>
</feature>
<organism evidence="2 3">
    <name type="scientific">Flavobacterium chungnamense</name>
    <dbReference type="NCBI Taxonomy" id="706182"/>
    <lineage>
        <taxon>Bacteria</taxon>
        <taxon>Pseudomonadati</taxon>
        <taxon>Bacteroidota</taxon>
        <taxon>Flavobacteriia</taxon>
        <taxon>Flavobacteriales</taxon>
        <taxon>Flavobacteriaceae</taxon>
        <taxon>Flavobacterium</taxon>
    </lineage>
</organism>
<keyword evidence="3" id="KW-1185">Reference proteome</keyword>
<accession>A0ABP7UJZ9</accession>
<dbReference type="SUPFAM" id="SSF143422">
    <property type="entry name" value="Transposase IS200-like"/>
    <property type="match status" value="1"/>
</dbReference>
<evidence type="ECO:0000313" key="3">
    <source>
        <dbReference type="Proteomes" id="UP001500426"/>
    </source>
</evidence>
<dbReference type="PANTHER" id="PTHR33360:SF2">
    <property type="entry name" value="TRANSPOSASE FOR INSERTION SEQUENCE ELEMENT IS200"/>
    <property type="match status" value="1"/>
</dbReference>
<sequence>MPYLKIYIHFVWSTKNRFPYLNTIESRQLVWKHIKENAIKKDIHIDFINGYEDHCHCLISLKINQSVDKIMQLIKGESSYWINKNNHLFPNLSGKKFEWQDEYFALSVSESILPRVRNYIKNQESHHKKRTFKSEYDEIIDKYKIVKEN</sequence>
<reference evidence="3" key="1">
    <citation type="journal article" date="2019" name="Int. J. Syst. Evol. Microbiol.">
        <title>The Global Catalogue of Microorganisms (GCM) 10K type strain sequencing project: providing services to taxonomists for standard genome sequencing and annotation.</title>
        <authorList>
            <consortium name="The Broad Institute Genomics Platform"/>
            <consortium name="The Broad Institute Genome Sequencing Center for Infectious Disease"/>
            <person name="Wu L."/>
            <person name="Ma J."/>
        </authorList>
    </citation>
    <scope>NUCLEOTIDE SEQUENCE [LARGE SCALE GENOMIC DNA]</scope>
    <source>
        <strain evidence="3">JCM 17068</strain>
    </source>
</reference>
<dbReference type="Gene3D" id="3.30.70.1290">
    <property type="entry name" value="Transposase IS200-like"/>
    <property type="match status" value="1"/>
</dbReference>
<dbReference type="EMBL" id="BAABCS010000006">
    <property type="protein sequence ID" value="GAA4045313.1"/>
    <property type="molecule type" value="Genomic_DNA"/>
</dbReference>
<evidence type="ECO:0000259" key="1">
    <source>
        <dbReference type="SMART" id="SM01321"/>
    </source>
</evidence>
<dbReference type="NCBIfam" id="NF033573">
    <property type="entry name" value="transpos_IS200"/>
    <property type="match status" value="1"/>
</dbReference>
<evidence type="ECO:0000313" key="2">
    <source>
        <dbReference type="EMBL" id="GAA4045313.1"/>
    </source>
</evidence>
<proteinExistence type="predicted"/>
<dbReference type="InterPro" id="IPR002686">
    <property type="entry name" value="Transposase_17"/>
</dbReference>
<dbReference type="Pfam" id="PF01797">
    <property type="entry name" value="Y1_Tnp"/>
    <property type="match status" value="1"/>
</dbReference>
<name>A0ABP7UJZ9_9FLAO</name>